<dbReference type="Pfam" id="PF00359">
    <property type="entry name" value="PTS_EIIA_2"/>
    <property type="match status" value="1"/>
</dbReference>
<dbReference type="Gene3D" id="3.40.50.2300">
    <property type="match status" value="1"/>
</dbReference>
<keyword evidence="3" id="KW-0805">Transcription regulation</keyword>
<dbReference type="InterPro" id="IPR002178">
    <property type="entry name" value="PTS_EIIA_type-2_dom"/>
</dbReference>
<proteinExistence type="predicted"/>
<protein>
    <submittedName>
        <fullName evidence="8">PRD domain-containing protein</fullName>
    </submittedName>
</protein>
<dbReference type="InterPro" id="IPR003501">
    <property type="entry name" value="PTS_EIIB_2/3"/>
</dbReference>
<evidence type="ECO:0000313" key="9">
    <source>
        <dbReference type="Proteomes" id="UP000830167"/>
    </source>
</evidence>
<feature type="domain" description="PTS EIIA type-2" evidence="5">
    <location>
        <begin position="551"/>
        <end position="700"/>
    </location>
</feature>
<dbReference type="PROSITE" id="PS51099">
    <property type="entry name" value="PTS_EIIB_TYPE_2"/>
    <property type="match status" value="1"/>
</dbReference>
<evidence type="ECO:0000256" key="4">
    <source>
        <dbReference type="ARBA" id="ARBA00023163"/>
    </source>
</evidence>
<evidence type="ECO:0000256" key="1">
    <source>
        <dbReference type="ARBA" id="ARBA00022679"/>
    </source>
</evidence>
<sequence length="716" mass="80924">MGDLDISVRQQELLLLLLSISEPISLLELAKSVHVNIRTVQRDLNTIEKFLKNFQVSLWKKKGTGVQLIGSQHDMEQLKNAISDAPAVSSYTPDQRQQGLIRDLLLAKEPVKLFVLSRKYGVTEATISHDLDKVDQWFAKYAVEVIRKPGLGVYLQGTERNLRTAASYILLQDIRIEEWLELFSWSKKSGEQKPETINLQEVIQSHLMEFVQVSNIFYVEKAVQEALAKQAEITLTDREYVSLVIHLTLAVERIKQGNFLEKEAAAVPLSKGAREYELAQQIAKVLEQYLHVTLPIVEIGYIAIHLRGAMHSRAVPDFEQDASRLLWMNATKQFVYTVEQRLQERLSDDEFLIEGLIAHFTTSIKRLELGLSIYNPMLDQIRANYPVVFEACEHAAAAMAKRFGKQLPVTEIGYLTMHIGAAIIRKKNKTAKQYRVVVVCASGIGTSRFLASRLRKEFSNIQIDDIISANELQVWLDSHHAVDMIISTVALSHVQTVPVIQVTPFLDQKDMEAMTSMFDNLSNGYKSKHETSQTSAPEMLAMARYGEAMLQILRHFFVQESVQVKPDEVPVQLHEIVKTIETHPAVQNYHRLLADLAEREQKGIFVLDELAMIHAKTAGVKELLVAVFRFPEVVLWGVNEETQPVRTFLLLAAPAGIPQEQIKMISEISAALIDDSFLAALHSSDPDDLKKKLEDILSNSYLEKTSILLKGHHGNE</sequence>
<evidence type="ECO:0000259" key="5">
    <source>
        <dbReference type="PROSITE" id="PS51094"/>
    </source>
</evidence>
<name>A0ABY4CKZ9_9BACL</name>
<dbReference type="InterPro" id="IPR050661">
    <property type="entry name" value="BglG_antiterminators"/>
</dbReference>
<dbReference type="PANTHER" id="PTHR30185:SF18">
    <property type="entry name" value="TRANSCRIPTIONAL REGULATOR MTLR"/>
    <property type="match status" value="1"/>
</dbReference>
<dbReference type="CDD" id="cd05568">
    <property type="entry name" value="PTS_IIB_bgl_like"/>
    <property type="match status" value="1"/>
</dbReference>
<dbReference type="SUPFAM" id="SSF52794">
    <property type="entry name" value="PTS system IIB component-like"/>
    <property type="match status" value="1"/>
</dbReference>
<feature type="domain" description="PRD" evidence="7">
    <location>
        <begin position="322"/>
        <end position="429"/>
    </location>
</feature>
<dbReference type="SUPFAM" id="SSF63520">
    <property type="entry name" value="PTS-regulatory domain, PRD"/>
    <property type="match status" value="2"/>
</dbReference>
<dbReference type="SUPFAM" id="SSF55804">
    <property type="entry name" value="Phoshotransferase/anion transport protein"/>
    <property type="match status" value="1"/>
</dbReference>
<keyword evidence="1" id="KW-0808">Transferase</keyword>
<dbReference type="InterPro" id="IPR013011">
    <property type="entry name" value="PTS_EIIB_2"/>
</dbReference>
<dbReference type="Gene3D" id="1.10.1790.10">
    <property type="entry name" value="PRD domain"/>
    <property type="match status" value="2"/>
</dbReference>
<evidence type="ECO:0000313" key="8">
    <source>
        <dbReference type="EMBL" id="UOF91088.1"/>
    </source>
</evidence>
<feature type="domain" description="PRD" evidence="7">
    <location>
        <begin position="211"/>
        <end position="316"/>
    </location>
</feature>
<dbReference type="InterPro" id="IPR036388">
    <property type="entry name" value="WH-like_DNA-bd_sf"/>
</dbReference>
<dbReference type="Gene3D" id="1.10.10.10">
    <property type="entry name" value="Winged helix-like DNA-binding domain superfamily/Winged helix DNA-binding domain"/>
    <property type="match status" value="2"/>
</dbReference>
<evidence type="ECO:0000256" key="3">
    <source>
        <dbReference type="ARBA" id="ARBA00023015"/>
    </source>
</evidence>
<dbReference type="Gene3D" id="3.40.930.10">
    <property type="entry name" value="Mannitol-specific EII, Chain A"/>
    <property type="match status" value="1"/>
</dbReference>
<organism evidence="8 9">
    <name type="scientific">Fodinisporobacter ferrooxydans</name>
    <dbReference type="NCBI Taxonomy" id="2901836"/>
    <lineage>
        <taxon>Bacteria</taxon>
        <taxon>Bacillati</taxon>
        <taxon>Bacillota</taxon>
        <taxon>Bacilli</taxon>
        <taxon>Bacillales</taxon>
        <taxon>Alicyclobacillaceae</taxon>
        <taxon>Fodinisporobacter</taxon>
    </lineage>
</organism>
<gene>
    <name evidence="8" type="ORF">LSG31_02165</name>
</gene>
<dbReference type="Pfam" id="PF00874">
    <property type="entry name" value="PRD"/>
    <property type="match status" value="2"/>
</dbReference>
<accession>A0ABY4CKZ9</accession>
<evidence type="ECO:0000259" key="6">
    <source>
        <dbReference type="PROSITE" id="PS51099"/>
    </source>
</evidence>
<dbReference type="RefSeq" id="WP_347437779.1">
    <property type="nucleotide sequence ID" value="NZ_CP089291.1"/>
</dbReference>
<dbReference type="InterPro" id="IPR011608">
    <property type="entry name" value="PRD"/>
</dbReference>
<dbReference type="PROSITE" id="PS51094">
    <property type="entry name" value="PTS_EIIA_TYPE_2"/>
    <property type="match status" value="1"/>
</dbReference>
<keyword evidence="9" id="KW-1185">Reference proteome</keyword>
<dbReference type="InterPro" id="IPR036095">
    <property type="entry name" value="PTS_EIIB-like_sf"/>
</dbReference>
<dbReference type="Proteomes" id="UP000830167">
    <property type="component" value="Chromosome"/>
</dbReference>
<evidence type="ECO:0000259" key="7">
    <source>
        <dbReference type="PROSITE" id="PS51372"/>
    </source>
</evidence>
<dbReference type="EMBL" id="CP089291">
    <property type="protein sequence ID" value="UOF91088.1"/>
    <property type="molecule type" value="Genomic_DNA"/>
</dbReference>
<dbReference type="InterPro" id="IPR016152">
    <property type="entry name" value="PTrfase/Anion_transptr"/>
</dbReference>
<dbReference type="Pfam" id="PF02302">
    <property type="entry name" value="PTS_IIB"/>
    <property type="match status" value="1"/>
</dbReference>
<feature type="domain" description="PTS EIIB type-2" evidence="6">
    <location>
        <begin position="434"/>
        <end position="526"/>
    </location>
</feature>
<keyword evidence="2" id="KW-0677">Repeat</keyword>
<dbReference type="InterPro" id="IPR036634">
    <property type="entry name" value="PRD_sf"/>
</dbReference>
<dbReference type="PROSITE" id="PS51372">
    <property type="entry name" value="PRD_2"/>
    <property type="match status" value="2"/>
</dbReference>
<keyword evidence="4" id="KW-0804">Transcription</keyword>
<dbReference type="PANTHER" id="PTHR30185">
    <property type="entry name" value="CRYPTIC BETA-GLUCOSIDE BGL OPERON ANTITERMINATOR"/>
    <property type="match status" value="1"/>
</dbReference>
<evidence type="ECO:0000256" key="2">
    <source>
        <dbReference type="ARBA" id="ARBA00022737"/>
    </source>
</evidence>
<reference evidence="8" key="1">
    <citation type="submission" date="2021-12" db="EMBL/GenBank/DDBJ databases">
        <title>Alicyclobacillaceae gen. nov., sp. nov., isolated from chalcocite enrichment system.</title>
        <authorList>
            <person name="Jiang Z."/>
        </authorList>
    </citation>
    <scope>NUCLEOTIDE SEQUENCE</scope>
    <source>
        <strain evidence="8">MYW30-H2</strain>
    </source>
</reference>